<accession>A0ACC2B2Z6</accession>
<proteinExistence type="predicted"/>
<reference evidence="2" key="1">
    <citation type="journal article" date="2024" name="Proc. Natl. Acad. Sci. U.S.A.">
        <title>Extraordinary preservation of gene collinearity over three hundred million years revealed in homosporous lycophytes.</title>
        <authorList>
            <person name="Li C."/>
            <person name="Wickell D."/>
            <person name="Kuo L.Y."/>
            <person name="Chen X."/>
            <person name="Nie B."/>
            <person name="Liao X."/>
            <person name="Peng D."/>
            <person name="Ji J."/>
            <person name="Jenkins J."/>
            <person name="Williams M."/>
            <person name="Shu S."/>
            <person name="Plott C."/>
            <person name="Barry K."/>
            <person name="Rajasekar S."/>
            <person name="Grimwood J."/>
            <person name="Han X."/>
            <person name="Sun S."/>
            <person name="Hou Z."/>
            <person name="He W."/>
            <person name="Dai G."/>
            <person name="Sun C."/>
            <person name="Schmutz J."/>
            <person name="Leebens-Mack J.H."/>
            <person name="Li F.W."/>
            <person name="Wang L."/>
        </authorList>
    </citation>
    <scope>NUCLEOTIDE SEQUENCE [LARGE SCALE GENOMIC DNA]</scope>
    <source>
        <strain evidence="2">cv. PW_Plant_1</strain>
    </source>
</reference>
<gene>
    <name evidence="1" type="ORF">O6H91_18G077900</name>
</gene>
<dbReference type="EMBL" id="CM055109">
    <property type="protein sequence ID" value="KAJ7524107.1"/>
    <property type="molecule type" value="Genomic_DNA"/>
</dbReference>
<keyword evidence="2" id="KW-1185">Reference proteome</keyword>
<organism evidence="1 2">
    <name type="scientific">Diphasiastrum complanatum</name>
    <name type="common">Issler's clubmoss</name>
    <name type="synonym">Lycopodium complanatum</name>
    <dbReference type="NCBI Taxonomy" id="34168"/>
    <lineage>
        <taxon>Eukaryota</taxon>
        <taxon>Viridiplantae</taxon>
        <taxon>Streptophyta</taxon>
        <taxon>Embryophyta</taxon>
        <taxon>Tracheophyta</taxon>
        <taxon>Lycopodiopsida</taxon>
        <taxon>Lycopodiales</taxon>
        <taxon>Lycopodiaceae</taxon>
        <taxon>Lycopodioideae</taxon>
        <taxon>Diphasiastrum</taxon>
    </lineage>
</organism>
<evidence type="ECO:0000313" key="1">
    <source>
        <dbReference type="EMBL" id="KAJ7524107.1"/>
    </source>
</evidence>
<sequence length="508" mass="56062">MRRHLQLISRVSTIAQELRALIKFRPWSRNQSTIANGKHEQSSFLESVDVYFDKAAAVSTTAPDILALIKACNCVVKLQFPLKRSTGEVEVIQAYRAQHSHHRLPTKGGIRMAPTVDAEETMALAALMTFKCAVVDVPFGGAKGGIRIDPRKYSMQEKEAIIRRYTSELAKRNFIGPAVDVLAPDYGTGSQEMAWIRDTYQQLHISELNASACVTGKPLEEGGIRGRKEATGLGLFFCLQEFFNDEELLRGVKLSQGIKGKTFVVQGFGNVGGNAINYIHGAGGKIIAIIEHNGGIVDESGEGLDIPKLKDYFNMNRTVTGFPAAKTIRETEGILEMACDVLIPAALESQIHMENAPRIKAKIVAEAANGPVTAAAEAILERNGIVILPDLLMNAGGVSVSYFEWLQNLNHVSYGRMSRRLEEHNKMDLINALERQLEKSLSSDLRMKAFRGNTELDFVWSGLEETMLAAWNNVKNTAEKRGCNLRTAAYLIAIERIAAFYQVHGIFP</sequence>
<name>A0ACC2B2Z6_DIPCM</name>
<evidence type="ECO:0000313" key="2">
    <source>
        <dbReference type="Proteomes" id="UP001162992"/>
    </source>
</evidence>
<protein>
    <submittedName>
        <fullName evidence="1">Uncharacterized protein</fullName>
    </submittedName>
</protein>
<dbReference type="Proteomes" id="UP001162992">
    <property type="component" value="Chromosome 18"/>
</dbReference>
<comment type="caution">
    <text evidence="1">The sequence shown here is derived from an EMBL/GenBank/DDBJ whole genome shotgun (WGS) entry which is preliminary data.</text>
</comment>